<evidence type="ECO:0000256" key="1">
    <source>
        <dbReference type="PROSITE-ProRule" id="PRU00339"/>
    </source>
</evidence>
<gene>
    <name evidence="2" type="ORF">RMSM_01814</name>
</gene>
<dbReference type="PROSITE" id="PS50005">
    <property type="entry name" value="TPR"/>
    <property type="match status" value="1"/>
</dbReference>
<evidence type="ECO:0000313" key="3">
    <source>
        <dbReference type="Proteomes" id="UP000011991"/>
    </source>
</evidence>
<dbReference type="EMBL" id="ANOG01000264">
    <property type="protein sequence ID" value="EMI21267.1"/>
    <property type="molecule type" value="Genomic_DNA"/>
</dbReference>
<reference evidence="2 3" key="1">
    <citation type="journal article" date="2013" name="Mar. Genomics">
        <title>Expression of sulfatases in Rhodopirellula baltica and the diversity of sulfatases in the genus Rhodopirellula.</title>
        <authorList>
            <person name="Wegner C.E."/>
            <person name="Richter-Heitmann T."/>
            <person name="Klindworth A."/>
            <person name="Klockow C."/>
            <person name="Richter M."/>
            <person name="Achstetter T."/>
            <person name="Glockner F.O."/>
            <person name="Harder J."/>
        </authorList>
    </citation>
    <scope>NUCLEOTIDE SEQUENCE [LARGE SCALE GENOMIC DNA]</scope>
    <source>
        <strain evidence="2 3">SM1</strain>
    </source>
</reference>
<keyword evidence="3" id="KW-1185">Reference proteome</keyword>
<sequence length="261" mass="28860">MSNSDVADHQYYNEAVSALNNKDYANASSLCENAGISLERRGCFYDASIAFDLLGLVHYQSGALEDAKSAYLKSIELVGQTDEASGLEYAKTCNSLAAVINAMGDHALAKEWLCKSLQIKENAQDKPGLFSSYHQMGIIEQSRSDLNEARRWYSKAIALHQSEGGVDIAGLISTVRYLASTFGNDSDPRAIDDIYRIATDAMQENGDVLIAQAAAEQAREDYDYRAATEFYRKAYEMVASGNAPNKVSQHETIIKRIKRLW</sequence>
<dbReference type="InterPro" id="IPR011990">
    <property type="entry name" value="TPR-like_helical_dom_sf"/>
</dbReference>
<dbReference type="SMART" id="SM00028">
    <property type="entry name" value="TPR"/>
    <property type="match status" value="3"/>
</dbReference>
<dbReference type="Gene3D" id="1.25.40.10">
    <property type="entry name" value="Tetratricopeptide repeat domain"/>
    <property type="match status" value="1"/>
</dbReference>
<dbReference type="Proteomes" id="UP000011991">
    <property type="component" value="Unassembled WGS sequence"/>
</dbReference>
<dbReference type="AlphaFoldDB" id="M5S0U0"/>
<accession>M5S0U0</accession>
<dbReference type="PATRIC" id="fig|1265738.3.peg.1805"/>
<dbReference type="Pfam" id="PF13424">
    <property type="entry name" value="TPR_12"/>
    <property type="match status" value="1"/>
</dbReference>
<organism evidence="2 3">
    <name type="scientific">Rhodopirellula maiorica SM1</name>
    <dbReference type="NCBI Taxonomy" id="1265738"/>
    <lineage>
        <taxon>Bacteria</taxon>
        <taxon>Pseudomonadati</taxon>
        <taxon>Planctomycetota</taxon>
        <taxon>Planctomycetia</taxon>
        <taxon>Pirellulales</taxon>
        <taxon>Pirellulaceae</taxon>
        <taxon>Novipirellula</taxon>
    </lineage>
</organism>
<dbReference type="OrthoDB" id="6190788at2"/>
<evidence type="ECO:0000313" key="2">
    <source>
        <dbReference type="EMBL" id="EMI21267.1"/>
    </source>
</evidence>
<dbReference type="InterPro" id="IPR019734">
    <property type="entry name" value="TPR_rpt"/>
</dbReference>
<dbReference type="RefSeq" id="WP_008694123.1">
    <property type="nucleotide sequence ID" value="NZ_ANOG01000264.1"/>
</dbReference>
<name>M5S0U0_9BACT</name>
<keyword evidence="1" id="KW-0802">TPR repeat</keyword>
<dbReference type="SUPFAM" id="SSF48452">
    <property type="entry name" value="TPR-like"/>
    <property type="match status" value="1"/>
</dbReference>
<comment type="caution">
    <text evidence="2">The sequence shown here is derived from an EMBL/GenBank/DDBJ whole genome shotgun (WGS) entry which is preliminary data.</text>
</comment>
<proteinExistence type="predicted"/>
<feature type="repeat" description="TPR" evidence="1">
    <location>
        <begin position="130"/>
        <end position="163"/>
    </location>
</feature>
<protein>
    <submittedName>
        <fullName evidence="2">Repeat-containing protein</fullName>
    </submittedName>
</protein>